<feature type="region of interest" description="Disordered" evidence="1">
    <location>
        <begin position="1"/>
        <end position="35"/>
    </location>
</feature>
<evidence type="ECO:0000313" key="2">
    <source>
        <dbReference type="EMBL" id="KAK3875466.1"/>
    </source>
</evidence>
<evidence type="ECO:0000256" key="1">
    <source>
        <dbReference type="SAM" id="MobiDB-lite"/>
    </source>
</evidence>
<name>A0AAE1KHF6_PETCI</name>
<gene>
    <name evidence="2" type="ORF">Pcinc_019678</name>
</gene>
<dbReference type="Proteomes" id="UP001286313">
    <property type="component" value="Unassembled WGS sequence"/>
</dbReference>
<keyword evidence="3" id="KW-1185">Reference proteome</keyword>
<accession>A0AAE1KHF6</accession>
<organism evidence="2 3">
    <name type="scientific">Petrolisthes cinctipes</name>
    <name type="common">Flat porcelain crab</name>
    <dbReference type="NCBI Taxonomy" id="88211"/>
    <lineage>
        <taxon>Eukaryota</taxon>
        <taxon>Metazoa</taxon>
        <taxon>Ecdysozoa</taxon>
        <taxon>Arthropoda</taxon>
        <taxon>Crustacea</taxon>
        <taxon>Multicrustacea</taxon>
        <taxon>Malacostraca</taxon>
        <taxon>Eumalacostraca</taxon>
        <taxon>Eucarida</taxon>
        <taxon>Decapoda</taxon>
        <taxon>Pleocyemata</taxon>
        <taxon>Anomura</taxon>
        <taxon>Galatheoidea</taxon>
        <taxon>Porcellanidae</taxon>
        <taxon>Petrolisthes</taxon>
    </lineage>
</organism>
<protein>
    <submittedName>
        <fullName evidence="2">Uncharacterized protein</fullName>
    </submittedName>
</protein>
<dbReference type="EMBL" id="JAWQEG010001964">
    <property type="protein sequence ID" value="KAK3875466.1"/>
    <property type="molecule type" value="Genomic_DNA"/>
</dbReference>
<comment type="caution">
    <text evidence="2">The sequence shown here is derived from an EMBL/GenBank/DDBJ whole genome shotgun (WGS) entry which is preliminary data.</text>
</comment>
<dbReference type="AlphaFoldDB" id="A0AAE1KHF6"/>
<sequence length="198" mass="22208">MGILYQNKSEEATPVAPISTDIPDLRSPQTHKKGRKRKLYVEEQYFKLYRKKPRVKSFLYKVTAPGKRPDNCKDGKLVDLAWMMCHALQLYDIPMWVGFSSLLPNTTPKNGWRTPFPNVPSEAKRHPWALIYHSSSSSSEMARMGGLSPSDRLAGDALAGLVAGLAAGLKKMEIIVCLASLYLELKISKYIFMAYPTA</sequence>
<reference evidence="2" key="1">
    <citation type="submission" date="2023-10" db="EMBL/GenBank/DDBJ databases">
        <title>Genome assemblies of two species of porcelain crab, Petrolisthes cinctipes and Petrolisthes manimaculis (Anomura: Porcellanidae).</title>
        <authorList>
            <person name="Angst P."/>
        </authorList>
    </citation>
    <scope>NUCLEOTIDE SEQUENCE</scope>
    <source>
        <strain evidence="2">PB745_01</strain>
        <tissue evidence="2">Gill</tissue>
    </source>
</reference>
<evidence type="ECO:0000313" key="3">
    <source>
        <dbReference type="Proteomes" id="UP001286313"/>
    </source>
</evidence>
<proteinExistence type="predicted"/>